<evidence type="ECO:0000313" key="13">
    <source>
        <dbReference type="EMBL" id="CAL8108746.1"/>
    </source>
</evidence>
<evidence type="ECO:0000256" key="2">
    <source>
        <dbReference type="ARBA" id="ARBA00004731"/>
    </source>
</evidence>
<comment type="cofactor">
    <cofactor evidence="1 11">
        <name>FAD</name>
        <dbReference type="ChEBI" id="CHEBI:57692"/>
    </cofactor>
</comment>
<keyword evidence="7 11" id="KW-0274">FAD</keyword>
<keyword evidence="6 11" id="KW-0285">Flavoprotein</keyword>
<evidence type="ECO:0000256" key="1">
    <source>
        <dbReference type="ARBA" id="ARBA00001974"/>
    </source>
</evidence>
<evidence type="ECO:0000256" key="6">
    <source>
        <dbReference type="ARBA" id="ARBA00022630"/>
    </source>
</evidence>
<keyword evidence="11" id="KW-0496">Mitochondrion</keyword>
<dbReference type="PANTHER" id="PTHR48467:SF1">
    <property type="entry name" value="GLUTAMATE SYNTHASE 1 [NADH], CHLOROPLASTIC-LIKE"/>
    <property type="match status" value="1"/>
</dbReference>
<evidence type="ECO:0000259" key="12">
    <source>
        <dbReference type="Pfam" id="PF07992"/>
    </source>
</evidence>
<evidence type="ECO:0000256" key="3">
    <source>
        <dbReference type="ARBA" id="ARBA00008312"/>
    </source>
</evidence>
<evidence type="ECO:0000256" key="8">
    <source>
        <dbReference type="ARBA" id="ARBA00022857"/>
    </source>
</evidence>
<proteinExistence type="inferred from homology"/>
<evidence type="ECO:0000256" key="9">
    <source>
        <dbReference type="ARBA" id="ARBA00023002"/>
    </source>
</evidence>
<feature type="domain" description="FAD/NAD(P)-binding" evidence="12">
    <location>
        <begin position="28"/>
        <end position="189"/>
    </location>
</feature>
<comment type="pathway">
    <text evidence="2">Steroid metabolism; cholesterol metabolism.</text>
</comment>
<dbReference type="InterPro" id="IPR036188">
    <property type="entry name" value="FAD/NAD-bd_sf"/>
</dbReference>
<evidence type="ECO:0000256" key="4">
    <source>
        <dbReference type="ARBA" id="ARBA00013219"/>
    </source>
</evidence>
<comment type="catalytic activity">
    <reaction evidence="10 11">
        <text>2 reduced [adrenodoxin] + NADP(+) + H(+) = 2 oxidized [adrenodoxin] + NADPH</text>
        <dbReference type="Rhea" id="RHEA:42312"/>
        <dbReference type="Rhea" id="RHEA-COMP:9998"/>
        <dbReference type="Rhea" id="RHEA-COMP:9999"/>
        <dbReference type="ChEBI" id="CHEBI:15378"/>
        <dbReference type="ChEBI" id="CHEBI:33737"/>
        <dbReference type="ChEBI" id="CHEBI:33738"/>
        <dbReference type="ChEBI" id="CHEBI:57783"/>
        <dbReference type="ChEBI" id="CHEBI:58349"/>
        <dbReference type="EC" id="1.18.1.6"/>
    </reaction>
</comment>
<evidence type="ECO:0000256" key="5">
    <source>
        <dbReference type="ARBA" id="ARBA00016287"/>
    </source>
</evidence>
<name>A0ABP1QS09_9HEXA</name>
<accession>A0ABP1QS09</accession>
<sequence length="454" mass="50283">MGAFTRQLGCIKRVLQHSQVRYSSSHHHVCVIGSGPAGFYAAQHLLKLRSTSQKPLQLDMFEKLPVPFGLVRYGVAPDHPEVKNVINTFTSVLKNKNVRFVGNIQAGQHVTLQQLVNAYHAIILCYGATSDRLLNLPNEHLITSAREFVGWYNGLPANANLPVNLKSCNTALIMGHGNVALDIARILLTSESSLQGTDIAEYALKELKSSGIKKVLIVGRRGVLQVAFTIKEFREMVKLPNVGWDIQTEDVISDSTLEALPRARKRLTSLILDSRKTNQSSSPDKSWTLKFLRSPEKVEKVGDSIHVTFRINKMEGEKAVPTDKVETIPCDIAFRSIGYKGTRLFHDLPFDEATGVIPNNHGKVVDGIYTCGWAGQGPRGVILSTMQNAFDVAKTVSHDLDGSEGSSVKQGFESLNITHRVTHYDDYVKIAEFESKTGNKLTSIDEMMRVCDRT</sequence>
<protein>
    <recommendedName>
        <fullName evidence="5 11">NADPH:adrenodoxin oxidoreductase, mitochondrial</fullName>
        <ecNumber evidence="4 11">1.18.1.6</ecNumber>
    </recommendedName>
</protein>
<dbReference type="Gene3D" id="3.50.50.60">
    <property type="entry name" value="FAD/NAD(P)-binding domain"/>
    <property type="match status" value="1"/>
</dbReference>
<dbReference type="Gene3D" id="3.40.50.720">
    <property type="entry name" value="NAD(P)-binding Rossmann-like Domain"/>
    <property type="match status" value="1"/>
</dbReference>
<dbReference type="PRINTS" id="PR00419">
    <property type="entry name" value="ADXRDTASE"/>
</dbReference>
<comment type="subcellular location">
    <subcellularLocation>
        <location evidence="11">Mitochondrion</location>
    </subcellularLocation>
</comment>
<evidence type="ECO:0000256" key="10">
    <source>
        <dbReference type="ARBA" id="ARBA00048933"/>
    </source>
</evidence>
<dbReference type="InterPro" id="IPR055275">
    <property type="entry name" value="Ferredox_Rdtase"/>
</dbReference>
<evidence type="ECO:0000256" key="11">
    <source>
        <dbReference type="PIRNR" id="PIRNR000362"/>
    </source>
</evidence>
<dbReference type="PIRSF" id="PIRSF000362">
    <property type="entry name" value="FNR"/>
    <property type="match status" value="1"/>
</dbReference>
<organism evidence="13 14">
    <name type="scientific">Orchesella dallaii</name>
    <dbReference type="NCBI Taxonomy" id="48710"/>
    <lineage>
        <taxon>Eukaryota</taxon>
        <taxon>Metazoa</taxon>
        <taxon>Ecdysozoa</taxon>
        <taxon>Arthropoda</taxon>
        <taxon>Hexapoda</taxon>
        <taxon>Collembola</taxon>
        <taxon>Entomobryomorpha</taxon>
        <taxon>Entomobryoidea</taxon>
        <taxon>Orchesellidae</taxon>
        <taxon>Orchesellinae</taxon>
        <taxon>Orchesella</taxon>
    </lineage>
</organism>
<dbReference type="EC" id="1.18.1.6" evidence="4 11"/>
<comment type="similarity">
    <text evidence="3 11">Belongs to the ferredoxin--NADP reductase type 1 family.</text>
</comment>
<comment type="caution">
    <text evidence="13">The sequence shown here is derived from an EMBL/GenBank/DDBJ whole genome shotgun (WGS) entry which is preliminary data.</text>
</comment>
<gene>
    <name evidence="13" type="ORF">ODALV1_LOCUS13076</name>
</gene>
<evidence type="ECO:0000313" key="14">
    <source>
        <dbReference type="Proteomes" id="UP001642540"/>
    </source>
</evidence>
<dbReference type="InterPro" id="IPR023753">
    <property type="entry name" value="FAD/NAD-binding_dom"/>
</dbReference>
<evidence type="ECO:0000256" key="7">
    <source>
        <dbReference type="ARBA" id="ARBA00022827"/>
    </source>
</evidence>
<reference evidence="13 14" key="1">
    <citation type="submission" date="2024-08" db="EMBL/GenBank/DDBJ databases">
        <authorList>
            <person name="Cucini C."/>
            <person name="Frati F."/>
        </authorList>
    </citation>
    <scope>NUCLEOTIDE SEQUENCE [LARGE SCALE GENOMIC DNA]</scope>
</reference>
<keyword evidence="8 11" id="KW-0521">NADP</keyword>
<dbReference type="Proteomes" id="UP001642540">
    <property type="component" value="Unassembled WGS sequence"/>
</dbReference>
<dbReference type="InterPro" id="IPR021163">
    <property type="entry name" value="Ferredox_Rdtase_adrenod"/>
</dbReference>
<keyword evidence="14" id="KW-1185">Reference proteome</keyword>
<dbReference type="PANTHER" id="PTHR48467">
    <property type="entry name" value="GLUTAMATE SYNTHASE 1 [NADH], CHLOROPLASTIC-LIKE"/>
    <property type="match status" value="1"/>
</dbReference>
<dbReference type="Pfam" id="PF07992">
    <property type="entry name" value="Pyr_redox_2"/>
    <property type="match status" value="1"/>
</dbReference>
<keyword evidence="9 11" id="KW-0560">Oxidoreductase</keyword>
<dbReference type="SUPFAM" id="SSF51971">
    <property type="entry name" value="Nucleotide-binding domain"/>
    <property type="match status" value="1"/>
</dbReference>
<dbReference type="EMBL" id="CAXLJM020000040">
    <property type="protein sequence ID" value="CAL8108746.1"/>
    <property type="molecule type" value="Genomic_DNA"/>
</dbReference>